<organism evidence="1 2">
    <name type="scientific">Coniosporium uncinatum</name>
    <dbReference type="NCBI Taxonomy" id="93489"/>
    <lineage>
        <taxon>Eukaryota</taxon>
        <taxon>Fungi</taxon>
        <taxon>Dikarya</taxon>
        <taxon>Ascomycota</taxon>
        <taxon>Pezizomycotina</taxon>
        <taxon>Dothideomycetes</taxon>
        <taxon>Dothideomycetes incertae sedis</taxon>
        <taxon>Coniosporium</taxon>
    </lineage>
</organism>
<accession>A0ACC3D2W4</accession>
<keyword evidence="2" id="KW-1185">Reference proteome</keyword>
<evidence type="ECO:0000313" key="2">
    <source>
        <dbReference type="Proteomes" id="UP001186974"/>
    </source>
</evidence>
<gene>
    <name evidence="1" type="ORF">LTS18_007488</name>
</gene>
<reference evidence="1" key="1">
    <citation type="submission" date="2024-09" db="EMBL/GenBank/DDBJ databases">
        <title>Black Yeasts Isolated from many extreme environments.</title>
        <authorList>
            <person name="Coleine C."/>
            <person name="Stajich J.E."/>
            <person name="Selbmann L."/>
        </authorList>
    </citation>
    <scope>NUCLEOTIDE SEQUENCE</scope>
    <source>
        <strain evidence="1">CCFEE 5737</strain>
    </source>
</reference>
<name>A0ACC3D2W4_9PEZI</name>
<protein>
    <submittedName>
        <fullName evidence="1">Uncharacterized protein</fullName>
    </submittedName>
</protein>
<comment type="caution">
    <text evidence="1">The sequence shown here is derived from an EMBL/GenBank/DDBJ whole genome shotgun (WGS) entry which is preliminary data.</text>
</comment>
<dbReference type="EMBL" id="JAWDJW010008222">
    <property type="protein sequence ID" value="KAK3060881.1"/>
    <property type="molecule type" value="Genomic_DNA"/>
</dbReference>
<evidence type="ECO:0000313" key="1">
    <source>
        <dbReference type="EMBL" id="KAK3060881.1"/>
    </source>
</evidence>
<sequence>MADVTRNTLREFLGDTTLSKALDLFVEDEGVYRAGIRVSNLYLGEENLYYLHSAFPTNSDSVFFGPDTYLYLEFLKAAHPKPRTVVDVCCGAGAGAIHIARQFPNAKVLGLDLNQKALDLAAVNSQHAGVQVEFKQSDLFSESPDDIDLIISNPPYIASAEDVAVYANGGASGLELSLRIVDEGLRKLAAGGLLMIYTGVAISLSGKNPFREYLKDLEVLEYRILHPDMWPEEIGKGTYVDVGRIEVVGVIIRKS</sequence>
<proteinExistence type="predicted"/>
<dbReference type="Proteomes" id="UP001186974">
    <property type="component" value="Unassembled WGS sequence"/>
</dbReference>